<gene>
    <name evidence="1" type="ORF">TSPGSL018_20603</name>
</gene>
<evidence type="ECO:0000313" key="1">
    <source>
        <dbReference type="EMBL" id="JAC63464.1"/>
    </source>
</evidence>
<organism evidence="1">
    <name type="scientific">Tetraselmis sp. GSL018</name>
    <dbReference type="NCBI Taxonomy" id="582737"/>
    <lineage>
        <taxon>Eukaryota</taxon>
        <taxon>Viridiplantae</taxon>
        <taxon>Chlorophyta</taxon>
        <taxon>core chlorophytes</taxon>
        <taxon>Chlorodendrophyceae</taxon>
        <taxon>Chlorodendrales</taxon>
        <taxon>Chlorodendraceae</taxon>
        <taxon>Tetraselmis</taxon>
    </lineage>
</organism>
<protein>
    <submittedName>
        <fullName evidence="1">Uncharacterized protein</fullName>
    </submittedName>
</protein>
<sequence>SGLLSLQMRSQEKDSMQKWMTTDKIMSSYNKQTRVEEVSEAELLVTKIVARIRGVSFWAEKQAGRMSQKPHLARSCCG</sequence>
<reference evidence="1" key="1">
    <citation type="submission" date="2014-05" db="EMBL/GenBank/DDBJ databases">
        <title>The transcriptome of the halophilic microalga Tetraselmis sp. GSL018 isolated from the Great Salt Lake, Utah.</title>
        <authorList>
            <person name="Jinkerson R.E."/>
            <person name="D'Adamo S."/>
            <person name="Posewitz M.C."/>
        </authorList>
    </citation>
    <scope>NUCLEOTIDE SEQUENCE</scope>
    <source>
        <strain evidence="1">GSL018</strain>
    </source>
</reference>
<accession>A0A061QYB6</accession>
<dbReference type="AlphaFoldDB" id="A0A061QYB6"/>
<dbReference type="EMBL" id="GBEZ01023423">
    <property type="protein sequence ID" value="JAC63464.1"/>
    <property type="molecule type" value="Transcribed_RNA"/>
</dbReference>
<feature type="non-terminal residue" evidence="1">
    <location>
        <position position="78"/>
    </location>
</feature>
<feature type="non-terminal residue" evidence="1">
    <location>
        <position position="1"/>
    </location>
</feature>
<proteinExistence type="predicted"/>
<name>A0A061QYB6_9CHLO</name>